<accession>A0AAD4Z5Q6</accession>
<evidence type="ECO:0000313" key="3">
    <source>
        <dbReference type="Proteomes" id="UP001054821"/>
    </source>
</evidence>
<dbReference type="Proteomes" id="UP001054821">
    <property type="component" value="Chromosome 4"/>
</dbReference>
<dbReference type="EMBL" id="JAJFAZ020000004">
    <property type="protein sequence ID" value="KAI5332858.1"/>
    <property type="molecule type" value="Genomic_DNA"/>
</dbReference>
<proteinExistence type="predicted"/>
<feature type="transmembrane region" description="Helical" evidence="1">
    <location>
        <begin position="217"/>
        <end position="242"/>
    </location>
</feature>
<evidence type="ECO:0000256" key="1">
    <source>
        <dbReference type="SAM" id="Phobius"/>
    </source>
</evidence>
<feature type="transmembrane region" description="Helical" evidence="1">
    <location>
        <begin position="179"/>
        <end position="205"/>
    </location>
</feature>
<keyword evidence="1" id="KW-0472">Membrane</keyword>
<keyword evidence="1" id="KW-0812">Transmembrane</keyword>
<feature type="transmembrane region" description="Helical" evidence="1">
    <location>
        <begin position="290"/>
        <end position="315"/>
    </location>
</feature>
<feature type="transmembrane region" description="Helical" evidence="1">
    <location>
        <begin position="127"/>
        <end position="147"/>
    </location>
</feature>
<comment type="caution">
    <text evidence="2">The sequence shown here is derived from an EMBL/GenBank/DDBJ whole genome shotgun (WGS) entry which is preliminary data.</text>
</comment>
<feature type="transmembrane region" description="Helical" evidence="1">
    <location>
        <begin position="254"/>
        <end position="278"/>
    </location>
</feature>
<feature type="transmembrane region" description="Helical" evidence="1">
    <location>
        <begin position="154"/>
        <end position="173"/>
    </location>
</feature>
<name>A0AAD4Z5Q6_PRUDU</name>
<gene>
    <name evidence="2" type="ORF">L3X38_022987</name>
</gene>
<sequence>MSQLASLSLKLHNKSLYSMSLVTAYRVVAFLCKPRHRSLSLSFDLLITVDDTCYVHALLLLLVQVPCVAVVGTSIVTPACYGANIVAHVFAGVFPLWSRPLTLPLLLTFFALPIIVLTRFLCSTLSAAVLTGFLCSALPVAVLTGFLCSALSAAVLTGFLCSALSAAVLTGFLCSALPIAVLTGFLCSTLSAAVLTGFVFCLTYCRAHRAFVFCLKSAAMLTGFLCSALLTVVLTGFLYSALSAAMLTRFLCSALPIAVLTGFLCSALPIAVLTGFLCSALQPCSQGFSVLLCALFFRICSCVFATNFALVFHLFHSFHSWLTKRSSLQLVLLKYGVL</sequence>
<dbReference type="AlphaFoldDB" id="A0AAD4Z5Q6"/>
<evidence type="ECO:0000313" key="2">
    <source>
        <dbReference type="EMBL" id="KAI5332858.1"/>
    </source>
</evidence>
<reference evidence="2 3" key="1">
    <citation type="journal article" date="2022" name="G3 (Bethesda)">
        <title>Whole-genome sequence and methylome profiling of the almond [Prunus dulcis (Mill.) D.A. Webb] cultivar 'Nonpareil'.</title>
        <authorList>
            <person name="D'Amico-Willman K.M."/>
            <person name="Ouma W.Z."/>
            <person name="Meulia T."/>
            <person name="Sideli G.M."/>
            <person name="Gradziel T.M."/>
            <person name="Fresnedo-Ramirez J."/>
        </authorList>
    </citation>
    <scope>NUCLEOTIDE SEQUENCE [LARGE SCALE GENOMIC DNA]</scope>
    <source>
        <strain evidence="2">Clone GOH B32 T37-40</strain>
    </source>
</reference>
<organism evidence="2 3">
    <name type="scientific">Prunus dulcis</name>
    <name type="common">Almond</name>
    <name type="synonym">Amygdalus dulcis</name>
    <dbReference type="NCBI Taxonomy" id="3755"/>
    <lineage>
        <taxon>Eukaryota</taxon>
        <taxon>Viridiplantae</taxon>
        <taxon>Streptophyta</taxon>
        <taxon>Embryophyta</taxon>
        <taxon>Tracheophyta</taxon>
        <taxon>Spermatophyta</taxon>
        <taxon>Magnoliopsida</taxon>
        <taxon>eudicotyledons</taxon>
        <taxon>Gunneridae</taxon>
        <taxon>Pentapetalae</taxon>
        <taxon>rosids</taxon>
        <taxon>fabids</taxon>
        <taxon>Rosales</taxon>
        <taxon>Rosaceae</taxon>
        <taxon>Amygdaloideae</taxon>
        <taxon>Amygdaleae</taxon>
        <taxon>Prunus</taxon>
    </lineage>
</organism>
<protein>
    <submittedName>
        <fullName evidence="2">Uncharacterized protein</fullName>
    </submittedName>
</protein>
<feature type="transmembrane region" description="Helical" evidence="1">
    <location>
        <begin position="104"/>
        <end position="121"/>
    </location>
</feature>
<feature type="transmembrane region" description="Helical" evidence="1">
    <location>
        <begin position="53"/>
        <end position="75"/>
    </location>
</feature>
<keyword evidence="1" id="KW-1133">Transmembrane helix</keyword>
<keyword evidence="3" id="KW-1185">Reference proteome</keyword>